<dbReference type="STRING" id="1471761.B0W44_01340"/>
<proteinExistence type="predicted"/>
<evidence type="ECO:0008006" key="5">
    <source>
        <dbReference type="Google" id="ProtNLM"/>
    </source>
</evidence>
<evidence type="ECO:0000313" key="3">
    <source>
        <dbReference type="EMBL" id="AQS54627.1"/>
    </source>
</evidence>
<name>A0A1U9K3L5_9BACL</name>
<organism evidence="3 4">
    <name type="scientific">Novibacillus thermophilus</name>
    <dbReference type="NCBI Taxonomy" id="1471761"/>
    <lineage>
        <taxon>Bacteria</taxon>
        <taxon>Bacillati</taxon>
        <taxon>Bacillota</taxon>
        <taxon>Bacilli</taxon>
        <taxon>Bacillales</taxon>
        <taxon>Thermoactinomycetaceae</taxon>
        <taxon>Novibacillus</taxon>
    </lineage>
</organism>
<keyword evidence="4" id="KW-1185">Reference proteome</keyword>
<feature type="signal peptide" evidence="2">
    <location>
        <begin position="1"/>
        <end position="26"/>
    </location>
</feature>
<keyword evidence="2" id="KW-0732">Signal</keyword>
<dbReference type="KEGG" id="ntr:B0W44_01340"/>
<dbReference type="EMBL" id="CP019699">
    <property type="protein sequence ID" value="AQS54627.1"/>
    <property type="molecule type" value="Genomic_DNA"/>
</dbReference>
<accession>A0A1U9K3L5</accession>
<feature type="compositionally biased region" description="Basic and acidic residues" evidence="1">
    <location>
        <begin position="34"/>
        <end position="52"/>
    </location>
</feature>
<dbReference type="RefSeq" id="WP_077718447.1">
    <property type="nucleotide sequence ID" value="NZ_CP019699.1"/>
</dbReference>
<gene>
    <name evidence="3" type="ORF">B0W44_01340</name>
</gene>
<sequence>MGRFTRWSAWVAFALLIGCGTGQVQGGDDIGSEPDGKIDIRGVVRELEHDEQNNSEAEQDEGSERDPDDPISSDDPVTPTPVKDVIGHILVEGEMEADTVHDKANITVKKQTVIEKQLGHDTVPAAFNDVKTGSTVEVTFTGPVEESYPVGAIAGKIVIIERD</sequence>
<feature type="region of interest" description="Disordered" evidence="1">
    <location>
        <begin position="23"/>
        <end position="82"/>
    </location>
</feature>
<dbReference type="AlphaFoldDB" id="A0A1U9K3L5"/>
<feature type="compositionally biased region" description="Acidic residues" evidence="1">
    <location>
        <begin position="57"/>
        <end position="72"/>
    </location>
</feature>
<protein>
    <recommendedName>
        <fullName evidence="5">DUF5666 domain-containing protein</fullName>
    </recommendedName>
</protein>
<evidence type="ECO:0000256" key="1">
    <source>
        <dbReference type="SAM" id="MobiDB-lite"/>
    </source>
</evidence>
<dbReference type="PROSITE" id="PS51257">
    <property type="entry name" value="PROKAR_LIPOPROTEIN"/>
    <property type="match status" value="1"/>
</dbReference>
<evidence type="ECO:0000256" key="2">
    <source>
        <dbReference type="SAM" id="SignalP"/>
    </source>
</evidence>
<dbReference type="OrthoDB" id="2662747at2"/>
<feature type="chain" id="PRO_5039179858" description="DUF5666 domain-containing protein" evidence="2">
    <location>
        <begin position="27"/>
        <end position="163"/>
    </location>
</feature>
<reference evidence="3 4" key="1">
    <citation type="journal article" date="2015" name="Int. J. Syst. Evol. Microbiol.">
        <title>Novibacillus thermophilus gen. nov., sp. nov., a Gram-staining-negative and moderately thermophilic member of the family Thermoactinomycetaceae.</title>
        <authorList>
            <person name="Yang G."/>
            <person name="Chen J."/>
            <person name="Zhou S."/>
        </authorList>
    </citation>
    <scope>NUCLEOTIDE SEQUENCE [LARGE SCALE GENOMIC DNA]</scope>
    <source>
        <strain evidence="3 4">SG-1</strain>
    </source>
</reference>
<evidence type="ECO:0000313" key="4">
    <source>
        <dbReference type="Proteomes" id="UP000188603"/>
    </source>
</evidence>
<dbReference type="Proteomes" id="UP000188603">
    <property type="component" value="Chromosome"/>
</dbReference>